<evidence type="ECO:0000256" key="2">
    <source>
        <dbReference type="ARBA" id="ARBA00022490"/>
    </source>
</evidence>
<comment type="subunit">
    <text evidence="9">Monomer.</text>
</comment>
<dbReference type="InterPro" id="IPR001412">
    <property type="entry name" value="aa-tRNA-synth_I_CS"/>
</dbReference>
<accession>A0A221VWT9</accession>
<dbReference type="SMART" id="SM00836">
    <property type="entry name" value="DALR_1"/>
    <property type="match status" value="1"/>
</dbReference>
<feature type="short sequence motif" description="'HIGH' region" evidence="9">
    <location>
        <begin position="139"/>
        <end position="149"/>
    </location>
</feature>
<dbReference type="PANTHER" id="PTHR11956">
    <property type="entry name" value="ARGINYL-TRNA SYNTHETASE"/>
    <property type="match status" value="1"/>
</dbReference>
<dbReference type="CDD" id="cd07956">
    <property type="entry name" value="Anticodon_Ia_Arg"/>
    <property type="match status" value="1"/>
</dbReference>
<dbReference type="Gene3D" id="1.10.730.10">
    <property type="entry name" value="Isoleucyl-tRNA Synthetase, Domain 1"/>
    <property type="match status" value="1"/>
</dbReference>
<dbReference type="Pfam" id="PF05746">
    <property type="entry name" value="DALR_1"/>
    <property type="match status" value="1"/>
</dbReference>
<dbReference type="GO" id="GO:0005737">
    <property type="term" value="C:cytoplasm"/>
    <property type="evidence" value="ECO:0007669"/>
    <property type="project" value="UniProtKB-SubCell"/>
</dbReference>
<dbReference type="EMBL" id="CP022521">
    <property type="protein sequence ID" value="ASO17711.1"/>
    <property type="molecule type" value="Genomic_DNA"/>
</dbReference>
<evidence type="ECO:0000313" key="12">
    <source>
        <dbReference type="Proteomes" id="UP000204221"/>
    </source>
</evidence>
<dbReference type="HAMAP" id="MF_00123">
    <property type="entry name" value="Arg_tRNA_synth"/>
    <property type="match status" value="1"/>
</dbReference>
<dbReference type="PROSITE" id="PS00178">
    <property type="entry name" value="AA_TRNA_LIGASE_I"/>
    <property type="match status" value="1"/>
</dbReference>
<proteinExistence type="inferred from homology"/>
<keyword evidence="5 9" id="KW-0067">ATP-binding</keyword>
<comment type="similarity">
    <text evidence="1 9 10">Belongs to the class-I aminoacyl-tRNA synthetase family.</text>
</comment>
<evidence type="ECO:0000256" key="10">
    <source>
        <dbReference type="RuleBase" id="RU363038"/>
    </source>
</evidence>
<dbReference type="InterPro" id="IPR005148">
    <property type="entry name" value="Arg-tRNA-synth_N"/>
</dbReference>
<dbReference type="SUPFAM" id="SSF55190">
    <property type="entry name" value="Arginyl-tRNA synthetase (ArgRS), N-terminal 'additional' domain"/>
    <property type="match status" value="1"/>
</dbReference>
<dbReference type="GO" id="GO:0005524">
    <property type="term" value="F:ATP binding"/>
    <property type="evidence" value="ECO:0007669"/>
    <property type="project" value="UniProtKB-UniRule"/>
</dbReference>
<keyword evidence="4 9" id="KW-0547">Nucleotide-binding</keyword>
<dbReference type="InterPro" id="IPR001278">
    <property type="entry name" value="Arg-tRNA-ligase"/>
</dbReference>
<evidence type="ECO:0000256" key="1">
    <source>
        <dbReference type="ARBA" id="ARBA00005594"/>
    </source>
</evidence>
<dbReference type="PANTHER" id="PTHR11956:SF5">
    <property type="entry name" value="ARGININE--TRNA LIGASE, CYTOPLASMIC"/>
    <property type="match status" value="1"/>
</dbReference>
<comment type="catalytic activity">
    <reaction evidence="8 9">
        <text>tRNA(Arg) + L-arginine + ATP = L-arginyl-tRNA(Arg) + AMP + diphosphate</text>
        <dbReference type="Rhea" id="RHEA:20301"/>
        <dbReference type="Rhea" id="RHEA-COMP:9658"/>
        <dbReference type="Rhea" id="RHEA-COMP:9673"/>
        <dbReference type="ChEBI" id="CHEBI:30616"/>
        <dbReference type="ChEBI" id="CHEBI:32682"/>
        <dbReference type="ChEBI" id="CHEBI:33019"/>
        <dbReference type="ChEBI" id="CHEBI:78442"/>
        <dbReference type="ChEBI" id="CHEBI:78513"/>
        <dbReference type="ChEBI" id="CHEBI:456215"/>
        <dbReference type="EC" id="6.1.1.19"/>
    </reaction>
</comment>
<dbReference type="FunFam" id="3.40.50.620:FF:000116">
    <property type="entry name" value="Arginine--tRNA ligase"/>
    <property type="match status" value="1"/>
</dbReference>
<dbReference type="PRINTS" id="PR01038">
    <property type="entry name" value="TRNASYNTHARG"/>
</dbReference>
<name>A0A221VWT9_9PSEU</name>
<dbReference type="SUPFAM" id="SSF47323">
    <property type="entry name" value="Anticodon-binding domain of a subclass of class I aminoacyl-tRNA synthetases"/>
    <property type="match status" value="1"/>
</dbReference>
<comment type="subcellular location">
    <subcellularLocation>
        <location evidence="9">Cytoplasm</location>
    </subcellularLocation>
</comment>
<dbReference type="InterPro" id="IPR009080">
    <property type="entry name" value="tRNAsynth_Ia_anticodon-bd"/>
</dbReference>
<dbReference type="GO" id="GO:0006420">
    <property type="term" value="P:arginyl-tRNA aminoacylation"/>
    <property type="evidence" value="ECO:0007669"/>
    <property type="project" value="UniProtKB-UniRule"/>
</dbReference>
<dbReference type="Gene3D" id="3.30.1360.70">
    <property type="entry name" value="Arginyl tRNA synthetase N-terminal domain"/>
    <property type="match status" value="1"/>
</dbReference>
<dbReference type="AlphaFoldDB" id="A0A221VWT9"/>
<organism evidence="11 12">
    <name type="scientific">Actinoalloteichus hoggarensis</name>
    <dbReference type="NCBI Taxonomy" id="1470176"/>
    <lineage>
        <taxon>Bacteria</taxon>
        <taxon>Bacillati</taxon>
        <taxon>Actinomycetota</taxon>
        <taxon>Actinomycetes</taxon>
        <taxon>Pseudonocardiales</taxon>
        <taxon>Pseudonocardiaceae</taxon>
        <taxon>Actinoalloteichus</taxon>
    </lineage>
</organism>
<dbReference type="CDD" id="cd00671">
    <property type="entry name" value="ArgRS_core"/>
    <property type="match status" value="1"/>
</dbReference>
<dbReference type="Pfam" id="PF00750">
    <property type="entry name" value="tRNA-synt_1d"/>
    <property type="match status" value="1"/>
</dbReference>
<dbReference type="Pfam" id="PF03485">
    <property type="entry name" value="Arg_tRNA_synt_N"/>
    <property type="match status" value="1"/>
</dbReference>
<evidence type="ECO:0000256" key="4">
    <source>
        <dbReference type="ARBA" id="ARBA00022741"/>
    </source>
</evidence>
<keyword evidence="6 9" id="KW-0648">Protein biosynthesis</keyword>
<dbReference type="SUPFAM" id="SSF52374">
    <property type="entry name" value="Nucleotidylyl transferase"/>
    <property type="match status" value="1"/>
</dbReference>
<protein>
    <recommendedName>
        <fullName evidence="9">Arginine--tRNA ligase</fullName>
        <ecNumber evidence="9">6.1.1.19</ecNumber>
    </recommendedName>
    <alternativeName>
        <fullName evidence="9">Arginyl-tRNA synthetase</fullName>
        <shortName evidence="9">ArgRS</shortName>
    </alternativeName>
</protein>
<dbReference type="EC" id="6.1.1.19" evidence="9"/>
<dbReference type="InterPro" id="IPR014729">
    <property type="entry name" value="Rossmann-like_a/b/a_fold"/>
</dbReference>
<keyword evidence="12" id="KW-1185">Reference proteome</keyword>
<dbReference type="SMART" id="SM01016">
    <property type="entry name" value="Arg_tRNA_synt_N"/>
    <property type="match status" value="1"/>
</dbReference>
<dbReference type="KEGG" id="ahg:AHOG_00180"/>
<evidence type="ECO:0000256" key="5">
    <source>
        <dbReference type="ARBA" id="ARBA00022840"/>
    </source>
</evidence>
<sequence length="594" mass="64365">MQVDGEKQEDAGVLQGDVGLELGARIAAALRTALDVSITPEEALIRPSGRAGVDYQCNVAMSLAKRLGRQPREVAAAAVEHLAADDLVASTEIAGPGFVNIVLRDDWLGARLSALLADPRAGVPEVDAPRRFAIDYSSPNLAKEMHVGHLRSSIIGDALLRLIRFVGHEVVPHNHVGDWGTPFGMLIEHLLDEGWTADGSQTHAIADLNGFYQQARLKFDADADFADRARRRVVLLQGGDEATLALWQRFVDESTRHFEEVYRLLGISLRREDLYGESFYNPMLDDTVTELTAKGLTELSDGAVCVFPPGFTNREGERLPLIVRKSDGGYGYPATDLATARYWADDRAATDLLYVVGNPQAQHFAMVFAVCEQAGWLTEKHRAEHVGFGSILGADGKTIRTRAGGSVKLVELLNEAVDRASAVVAERTELDAEARASVAHAVGIGAVKYADLSSDREKDYVFSWDKMLAMDGNTAVYLQYANTRILSILRKAESRPEPGTPVNPADPAERALALALLRFPAAVAAAVDGLAPHRICGHLYELATAFSAFYERCPILAADTPEDVRGSRLVLAALTSQVLTLGLSLLGIEAPERL</sequence>
<keyword evidence="2 9" id="KW-0963">Cytoplasm</keyword>
<evidence type="ECO:0000256" key="6">
    <source>
        <dbReference type="ARBA" id="ARBA00022917"/>
    </source>
</evidence>
<dbReference type="InterPro" id="IPR008909">
    <property type="entry name" value="DALR_anticod-bd"/>
</dbReference>
<evidence type="ECO:0000256" key="9">
    <source>
        <dbReference type="HAMAP-Rule" id="MF_00123"/>
    </source>
</evidence>
<dbReference type="InterPro" id="IPR036695">
    <property type="entry name" value="Arg-tRNA-synth_N_sf"/>
</dbReference>
<dbReference type="Proteomes" id="UP000204221">
    <property type="component" value="Chromosome"/>
</dbReference>
<dbReference type="Gene3D" id="3.40.50.620">
    <property type="entry name" value="HUPs"/>
    <property type="match status" value="1"/>
</dbReference>
<evidence type="ECO:0000256" key="8">
    <source>
        <dbReference type="ARBA" id="ARBA00049339"/>
    </source>
</evidence>
<dbReference type="NCBIfam" id="TIGR00456">
    <property type="entry name" value="argS"/>
    <property type="match status" value="1"/>
</dbReference>
<evidence type="ECO:0000256" key="7">
    <source>
        <dbReference type="ARBA" id="ARBA00023146"/>
    </source>
</evidence>
<evidence type="ECO:0000313" key="11">
    <source>
        <dbReference type="EMBL" id="ASO17711.1"/>
    </source>
</evidence>
<keyword evidence="3 9" id="KW-0436">Ligase</keyword>
<evidence type="ECO:0000256" key="3">
    <source>
        <dbReference type="ARBA" id="ARBA00022598"/>
    </source>
</evidence>
<keyword evidence="7 9" id="KW-0030">Aminoacyl-tRNA synthetase</keyword>
<dbReference type="GO" id="GO:0004814">
    <property type="term" value="F:arginine-tRNA ligase activity"/>
    <property type="evidence" value="ECO:0007669"/>
    <property type="project" value="UniProtKB-UniRule"/>
</dbReference>
<dbReference type="InterPro" id="IPR035684">
    <property type="entry name" value="ArgRS_core"/>
</dbReference>
<gene>
    <name evidence="11" type="primary">argS1</name>
    <name evidence="9" type="synonym">argS</name>
    <name evidence="11" type="ORF">AHOG_00180</name>
</gene>
<reference evidence="11 12" key="1">
    <citation type="submission" date="2017-07" db="EMBL/GenBank/DDBJ databases">
        <title>Complete genome sequence of Actinoalloteichus hoggarensis DSM 45943, type strain of Actinoalloteichus hoggarensis.</title>
        <authorList>
            <person name="Ruckert C."/>
            <person name="Nouioui I."/>
            <person name="Willmese J."/>
            <person name="van Wezel G."/>
            <person name="Klenk H.-P."/>
            <person name="Kalinowski J."/>
            <person name="Zotchev S.B."/>
        </authorList>
    </citation>
    <scope>NUCLEOTIDE SEQUENCE [LARGE SCALE GENOMIC DNA]</scope>
    <source>
        <strain evidence="11 12">DSM 45943</strain>
    </source>
</reference>